<protein>
    <submittedName>
        <fullName evidence="2">Stage III sporulation protein AE</fullName>
    </submittedName>
</protein>
<feature type="transmembrane region" description="Helical" evidence="1">
    <location>
        <begin position="325"/>
        <end position="352"/>
    </location>
</feature>
<keyword evidence="1" id="KW-1133">Transmembrane helix</keyword>
<organism evidence="2 3">
    <name type="scientific">Evtepia gabavorous</name>
    <dbReference type="NCBI Taxonomy" id="2211183"/>
    <lineage>
        <taxon>Bacteria</taxon>
        <taxon>Bacillati</taxon>
        <taxon>Bacillota</taxon>
        <taxon>Clostridia</taxon>
        <taxon>Eubacteriales</taxon>
        <taxon>Evtepia</taxon>
    </lineage>
</organism>
<proteinExistence type="predicted"/>
<keyword evidence="1" id="KW-0812">Transmembrane</keyword>
<dbReference type="EMBL" id="QQRQ01000004">
    <property type="protein sequence ID" value="RFT07213.1"/>
    <property type="molecule type" value="Genomic_DNA"/>
</dbReference>
<feature type="transmembrane region" description="Helical" evidence="1">
    <location>
        <begin position="202"/>
        <end position="222"/>
    </location>
</feature>
<dbReference type="AlphaFoldDB" id="A0A3E2B5B0"/>
<dbReference type="OrthoDB" id="1706761at2"/>
<dbReference type="InterPro" id="IPR014194">
    <property type="entry name" value="Spore_III_AE"/>
</dbReference>
<gene>
    <name evidence="2" type="ORF">DV520_03615</name>
</gene>
<evidence type="ECO:0000256" key="1">
    <source>
        <dbReference type="SAM" id="Phobius"/>
    </source>
</evidence>
<evidence type="ECO:0000313" key="3">
    <source>
        <dbReference type="Proteomes" id="UP000260649"/>
    </source>
</evidence>
<accession>A0A3E2B5B0</accession>
<reference evidence="2 3" key="1">
    <citation type="submission" date="2018-07" db="EMBL/GenBank/DDBJ databases">
        <title>GABA Modulating Bacteria of the Human Gut Microbiota.</title>
        <authorList>
            <person name="Strandwitz P."/>
            <person name="Kim K.H."/>
            <person name="Terekhova D."/>
            <person name="Liu J.K."/>
            <person name="Sharma A."/>
            <person name="Levering J."/>
            <person name="Mcdonald D."/>
            <person name="Dietrich D."/>
            <person name="Ramadhar T.R."/>
            <person name="Lekbua A."/>
            <person name="Mroue N."/>
            <person name="Liston C."/>
            <person name="Stewart E.J."/>
            <person name="Dubin M.J."/>
            <person name="Zengler K."/>
            <person name="Knight R."/>
            <person name="Gilbert J.A."/>
            <person name="Clardy J."/>
            <person name="Lewis K."/>
        </authorList>
    </citation>
    <scope>NUCLEOTIDE SEQUENCE [LARGE SCALE GENOMIC DNA]</scope>
    <source>
        <strain evidence="2 3">KLE1738</strain>
    </source>
</reference>
<keyword evidence="1" id="KW-0472">Membrane</keyword>
<feature type="transmembrane region" description="Helical" evidence="1">
    <location>
        <begin position="272"/>
        <end position="290"/>
    </location>
</feature>
<feature type="transmembrane region" description="Helical" evidence="1">
    <location>
        <begin position="166"/>
        <end position="190"/>
    </location>
</feature>
<keyword evidence="3" id="KW-1185">Reference proteome</keyword>
<evidence type="ECO:0000313" key="2">
    <source>
        <dbReference type="EMBL" id="RFT07213.1"/>
    </source>
</evidence>
<sequence length="353" mass="35828">MPTALALDQEEILQDQSQSLGIEDLEEAGEAYTGQHDIEDGLDVGASFRHMAETGKEALGGVVKRSVRSCVLLLAVTLLCGLTEGVKAGTGGSGLGVTTLAATLSITAIAVGDVNSLLSMGEEAIFNMETLGDVLLPTVSMATAASGTPAMAVVKHGATILFSDFLIRLIDTLLIPLCYAFVAANVAWAALGNDGLKRIGGLLKWLITILLSVVLLAFVGYLNLSGVISGGADAATVKAAKFTISNMVPVVGGVISDTAETLLAGASVLRNAAGVFGMLAVIGICVVPFLNLGVHYLMYKCTAALAATVSADGRITGLIEALGTAFGLILAMTASCAVLLVVAMVSTVSAVVG</sequence>
<dbReference type="Pfam" id="PF09546">
    <property type="entry name" value="Spore_III_AE"/>
    <property type="match status" value="1"/>
</dbReference>
<name>A0A3E2B5B0_9FIRM</name>
<dbReference type="Proteomes" id="UP000260649">
    <property type="component" value="Unassembled WGS sequence"/>
</dbReference>
<comment type="caution">
    <text evidence="2">The sequence shown here is derived from an EMBL/GenBank/DDBJ whole genome shotgun (WGS) entry which is preliminary data.</text>
</comment>